<reference evidence="1" key="1">
    <citation type="journal article" date="2015" name="Nature">
        <title>Complex archaea that bridge the gap between prokaryotes and eukaryotes.</title>
        <authorList>
            <person name="Spang A."/>
            <person name="Saw J.H."/>
            <person name="Jorgensen S.L."/>
            <person name="Zaremba-Niedzwiedzka K."/>
            <person name="Martijn J."/>
            <person name="Lind A.E."/>
            <person name="van Eijk R."/>
            <person name="Schleper C."/>
            <person name="Guy L."/>
            <person name="Ettema T.J."/>
        </authorList>
    </citation>
    <scope>NUCLEOTIDE SEQUENCE</scope>
</reference>
<evidence type="ECO:0000313" key="1">
    <source>
        <dbReference type="EMBL" id="KKL59415.1"/>
    </source>
</evidence>
<proteinExistence type="predicted"/>
<sequence>MFEEKIFKDDIINALIKQRNYQTYLEIATKYSG</sequence>
<accession>A0A0F9FQ77</accession>
<name>A0A0F9FQ77_9ZZZZ</name>
<protein>
    <submittedName>
        <fullName evidence="1">Uncharacterized protein</fullName>
    </submittedName>
</protein>
<gene>
    <name evidence="1" type="ORF">LCGC14_2215560</name>
</gene>
<dbReference type="EMBL" id="LAZR01029497">
    <property type="protein sequence ID" value="KKL59415.1"/>
    <property type="molecule type" value="Genomic_DNA"/>
</dbReference>
<organism evidence="1">
    <name type="scientific">marine sediment metagenome</name>
    <dbReference type="NCBI Taxonomy" id="412755"/>
    <lineage>
        <taxon>unclassified sequences</taxon>
        <taxon>metagenomes</taxon>
        <taxon>ecological metagenomes</taxon>
    </lineage>
</organism>
<comment type="caution">
    <text evidence="1">The sequence shown here is derived from an EMBL/GenBank/DDBJ whole genome shotgun (WGS) entry which is preliminary data.</text>
</comment>
<feature type="non-terminal residue" evidence="1">
    <location>
        <position position="33"/>
    </location>
</feature>
<dbReference type="AlphaFoldDB" id="A0A0F9FQ77"/>